<gene>
    <name evidence="3" type="ORF">EV646_103335</name>
</gene>
<evidence type="ECO:0000256" key="2">
    <source>
        <dbReference type="SAM" id="Phobius"/>
    </source>
</evidence>
<dbReference type="Proteomes" id="UP000295573">
    <property type="component" value="Unassembled WGS sequence"/>
</dbReference>
<feature type="transmembrane region" description="Helical" evidence="2">
    <location>
        <begin position="62"/>
        <end position="81"/>
    </location>
</feature>
<keyword evidence="2" id="KW-0472">Membrane</keyword>
<reference evidence="3 4" key="1">
    <citation type="journal article" date="2015" name="Stand. Genomic Sci.">
        <title>Genomic Encyclopedia of Bacterial and Archaeal Type Strains, Phase III: the genomes of soil and plant-associated and newly described type strains.</title>
        <authorList>
            <person name="Whitman W.B."/>
            <person name="Woyke T."/>
            <person name="Klenk H.P."/>
            <person name="Zhou Y."/>
            <person name="Lilburn T.G."/>
            <person name="Beck B.J."/>
            <person name="De Vos P."/>
            <person name="Vandamme P."/>
            <person name="Eisen J.A."/>
            <person name="Garrity G."/>
            <person name="Hugenholtz P."/>
            <person name="Kyrpides N.C."/>
        </authorList>
    </citation>
    <scope>NUCLEOTIDE SEQUENCE [LARGE SCALE GENOMIC DNA]</scope>
    <source>
        <strain evidence="3 4">VKM Ac-2541</strain>
    </source>
</reference>
<comment type="caution">
    <text evidence="3">The sequence shown here is derived from an EMBL/GenBank/DDBJ whole genome shotgun (WGS) entry which is preliminary data.</text>
</comment>
<keyword evidence="2" id="KW-1133">Transmembrane helix</keyword>
<evidence type="ECO:0000313" key="3">
    <source>
        <dbReference type="EMBL" id="TCO49357.1"/>
    </source>
</evidence>
<feature type="compositionally biased region" description="Low complexity" evidence="1">
    <location>
        <begin position="120"/>
        <end position="162"/>
    </location>
</feature>
<dbReference type="AlphaFoldDB" id="A0A4R2IVX6"/>
<organism evidence="3 4">
    <name type="scientific">Kribbella antiqua</name>
    <dbReference type="NCBI Taxonomy" id="2512217"/>
    <lineage>
        <taxon>Bacteria</taxon>
        <taxon>Bacillati</taxon>
        <taxon>Actinomycetota</taxon>
        <taxon>Actinomycetes</taxon>
        <taxon>Propionibacteriales</taxon>
        <taxon>Kribbellaceae</taxon>
        <taxon>Kribbella</taxon>
    </lineage>
</organism>
<dbReference type="OrthoDB" id="3830457at2"/>
<name>A0A4R2IVX6_9ACTN</name>
<dbReference type="EMBL" id="SLWR01000003">
    <property type="protein sequence ID" value="TCO49357.1"/>
    <property type="molecule type" value="Genomic_DNA"/>
</dbReference>
<accession>A0A4R2IVX6</accession>
<proteinExistence type="predicted"/>
<evidence type="ECO:0000256" key="1">
    <source>
        <dbReference type="SAM" id="MobiDB-lite"/>
    </source>
</evidence>
<keyword evidence="4" id="KW-1185">Reference proteome</keyword>
<feature type="transmembrane region" description="Helical" evidence="2">
    <location>
        <begin position="37"/>
        <end position="55"/>
    </location>
</feature>
<sequence length="173" mass="17285">MAAFVAVGIAGGAEAGSIVTASAFVYLGSAALQRRTAAWPVFAVSFVAVGLGSNVDGINATWVMLAIALALVVYGVIRGAARPGAARPLQTAAMVALASVALIAADVSKTLAGLLVAADSSSTPAGTSTTTAPSASSYSQWPSSASYSTPSSPQPVSTSRSPDTYCSRTKRRE</sequence>
<dbReference type="RefSeq" id="WP_132147099.1">
    <property type="nucleotide sequence ID" value="NZ_SLWR01000003.1"/>
</dbReference>
<evidence type="ECO:0000313" key="4">
    <source>
        <dbReference type="Proteomes" id="UP000295573"/>
    </source>
</evidence>
<feature type="region of interest" description="Disordered" evidence="1">
    <location>
        <begin position="120"/>
        <end position="173"/>
    </location>
</feature>
<protein>
    <submittedName>
        <fullName evidence="3">Uncharacterized protein</fullName>
    </submittedName>
</protein>
<keyword evidence="2" id="KW-0812">Transmembrane</keyword>